<dbReference type="Gene3D" id="2.60.40.1220">
    <property type="match status" value="2"/>
</dbReference>
<dbReference type="InterPro" id="IPR014755">
    <property type="entry name" value="Cu-Rt/internalin_Ig-like"/>
</dbReference>
<feature type="domain" description="SLH" evidence="4">
    <location>
        <begin position="88"/>
        <end position="151"/>
    </location>
</feature>
<dbReference type="InterPro" id="IPR001119">
    <property type="entry name" value="SLH_dom"/>
</dbReference>
<sequence length="892" mass="94929">MAYQPKSYRKFVATAATATLVASAVTPAFAASFTDVGDRYKEAVDYLVANNLTQGVSETQFGVDQQIKRVDFAVMVAKAVLTQEQIDSAKDSGFTDVPDRGVKYVNALKEAGIANGKSDTRFGASDEITRGEAALMFAKAYKITGNTANIAFSDVSERYAAAVAALVDNKITSGKTPTKFGTTDPIKRGEFAIFLHKLETLNPVDPGQTAKKITDVKAINDTKIDITFDGAFDADIADEIEKDPERIVVFHGGQTANSEEVIKSSFISFNADRTGASVILADDVATVEAGIEYTVALMNGTDNEVADVVLKSQPTVLKAGADKPTVEVNKDQDKFVLNFKKKMSAEALDLSNYTLYDENDKELGELTDFADEASKWVDSTEKTAVEFKIAPGTLLAGKTYKVKVDVAVETDKGDTLSSSQRTITVKTPSVSEAQPVAKVARIVGESIIVTFDKDLDGEVNFNRSLITIKSPTGKTLTIGAGLSTSGNELIIPIEQGAGDVVLDKDLTYTINLPANGVANEVFTNATNKEVTGLKAVAQKDIEVKSVKAELVRQSDEKTKADLLLTFDQRVNLDTLVADGVTIEESGKEYTLQAGADIEIYSGDTTGKTIKIKDVRDAFDNDFTPESGETYTVVIAVGAVQTDAGDGAKFNRSKLKASLTGVDVVAPKIDKVTVESAEKIVVEFDQAIDAKNLKASDIKVLGFEKYRGGRFEELTLQGSTQLKFSASGDTLTITPADSSVKFQTGAGDDALALVTIAGAAIKGTNGVVAEDLLALEDESDFIDNAAPIMIGADATVPDGLTVTYSEPVDFDSADAANAGSQYTVEGAERDSYGTTATVADNEVSVTFKDNVFEDGEDYSQTKVIYKRNSTSAVQDADGNEQANATLTGVSNSN</sequence>
<comment type="caution">
    <text evidence="5">The sequence shown here is derived from an EMBL/GenBank/DDBJ whole genome shotgun (WGS) entry which is preliminary data.</text>
</comment>
<evidence type="ECO:0000259" key="4">
    <source>
        <dbReference type="PROSITE" id="PS51272"/>
    </source>
</evidence>
<dbReference type="Pfam" id="PF00395">
    <property type="entry name" value="SLH"/>
    <property type="match status" value="3"/>
</dbReference>
<evidence type="ECO:0000256" key="3">
    <source>
        <dbReference type="SAM" id="SignalP"/>
    </source>
</evidence>
<dbReference type="Proteomes" id="UP000077271">
    <property type="component" value="Unassembled WGS sequence"/>
</dbReference>
<accession>A0A177KM91</accession>
<dbReference type="AlphaFoldDB" id="A0A177KM91"/>
<dbReference type="OrthoDB" id="2440872at2"/>
<feature type="signal peptide" evidence="3">
    <location>
        <begin position="1"/>
        <end position="30"/>
    </location>
</feature>
<name>A0A177KM91_9BACI</name>
<reference evidence="5 6" key="1">
    <citation type="submission" date="2016-01" db="EMBL/GenBank/DDBJ databases">
        <title>Investigation of taxonomic status of Bacillus aminovorans.</title>
        <authorList>
            <person name="Verma A."/>
            <person name="Pal Y."/>
            <person name="Krishnamurthi S."/>
        </authorList>
    </citation>
    <scope>NUCLEOTIDE SEQUENCE [LARGE SCALE GENOMIC DNA]</scope>
    <source>
        <strain evidence="5 6">DSM 4337</strain>
    </source>
</reference>
<feature type="region of interest" description="Disordered" evidence="2">
    <location>
        <begin position="869"/>
        <end position="892"/>
    </location>
</feature>
<gene>
    <name evidence="5" type="ORF">AWH48_07730</name>
</gene>
<feature type="compositionally biased region" description="Polar residues" evidence="2">
    <location>
        <begin position="879"/>
        <end position="892"/>
    </location>
</feature>
<dbReference type="PROSITE" id="PS51272">
    <property type="entry name" value="SLH"/>
    <property type="match status" value="1"/>
</dbReference>
<organism evidence="5 6">
    <name type="scientific">Domibacillus aminovorans</name>
    <dbReference type="NCBI Taxonomy" id="29332"/>
    <lineage>
        <taxon>Bacteria</taxon>
        <taxon>Bacillati</taxon>
        <taxon>Bacillota</taxon>
        <taxon>Bacilli</taxon>
        <taxon>Bacillales</taxon>
        <taxon>Bacillaceae</taxon>
        <taxon>Domibacillus</taxon>
    </lineage>
</organism>
<dbReference type="EMBL" id="LQWZ01000033">
    <property type="protein sequence ID" value="OAH54479.1"/>
    <property type="molecule type" value="Genomic_DNA"/>
</dbReference>
<evidence type="ECO:0000313" key="5">
    <source>
        <dbReference type="EMBL" id="OAH54479.1"/>
    </source>
</evidence>
<protein>
    <recommendedName>
        <fullName evidence="4">SLH domain-containing protein</fullName>
    </recommendedName>
</protein>
<evidence type="ECO:0000256" key="1">
    <source>
        <dbReference type="ARBA" id="ARBA00022729"/>
    </source>
</evidence>
<feature type="chain" id="PRO_5008066205" description="SLH domain-containing protein" evidence="3">
    <location>
        <begin position="31"/>
        <end position="892"/>
    </location>
</feature>
<evidence type="ECO:0000313" key="6">
    <source>
        <dbReference type="Proteomes" id="UP000077271"/>
    </source>
</evidence>
<proteinExistence type="predicted"/>
<evidence type="ECO:0000256" key="2">
    <source>
        <dbReference type="SAM" id="MobiDB-lite"/>
    </source>
</evidence>
<dbReference type="RefSeq" id="WP_018394804.1">
    <property type="nucleotide sequence ID" value="NZ_LQWZ01000033.1"/>
</dbReference>
<keyword evidence="1 3" id="KW-0732">Signal</keyword>